<protein>
    <recommendedName>
        <fullName evidence="7">DUF3857 domain-containing protein</fullName>
    </recommendedName>
</protein>
<dbReference type="InterPro" id="IPR038765">
    <property type="entry name" value="Papain-like_cys_pep_sf"/>
</dbReference>
<dbReference type="Gene3D" id="2.60.120.1130">
    <property type="match status" value="1"/>
</dbReference>
<dbReference type="SUPFAM" id="SSF54001">
    <property type="entry name" value="Cysteine proteinases"/>
    <property type="match status" value="1"/>
</dbReference>
<sequence length="640" mass="73223">MLKKLTIFIASLCCLTYTYAQDIDLDVRNIPDSLMKKADAVVRYSIEDVQIVSPGTVKYSHKYAITILNESGRNYATLYEYYSKMKEIKSIQGALYNAQGKQVKKLKKSDISDLSGVDDASLMSDARFKKYTFYQSYYPYTVMFDVDVTYNTALFLPTWQPVLGNYVSVQHATFNVSVPGDGNLRYKQVGITGVPAKVQHKNNWTYSWELENFKAKPSEVMEAFKVDKYPLVLIASSKFQYGKFDGQVDSWDSFGKFIYTLNKERDELPGKVKQVVHKLTDNVQDPKEKARILYRYLQNNTRYISVQLGVGGLQTYDAAYVAENNYGDCKALTNFMKALLKEAGIKAYCSVIDAGNNSGFILEDFPSSQFNHVILCVPFSARDTTWLECTSQDIEFGYLGGFTSDRATLLYGDFGGKLVHTPAYQNHQNLQLRIVNAEIDPQSGNVKLSAKTMYTGLQHDDPYMAHRVFNKEDMTKYLRQRIDLPSFDLVNYNYAIPPPEEVPALEEDLELLARNYVTKSGKRLFVEPNMLTKQKTKFLEEKEERRFDFQFSYAYVDVDTVNIKIPAGYKLETIPKQVSLNNPVGKYTYHVQLEGDILHLYRRVEFKEGVYPAADYQAFVKYMNAIRDTDGSKVVFVKAE</sequence>
<proteinExistence type="predicted"/>
<dbReference type="EMBL" id="CP023777">
    <property type="protein sequence ID" value="ATL48149.1"/>
    <property type="molecule type" value="Genomic_DNA"/>
</dbReference>
<evidence type="ECO:0000259" key="4">
    <source>
        <dbReference type="Pfam" id="PF12970"/>
    </source>
</evidence>
<keyword evidence="1" id="KW-0732">Signal</keyword>
<dbReference type="Pfam" id="PF12969">
    <property type="entry name" value="DUF3857"/>
    <property type="match status" value="1"/>
</dbReference>
<organism evidence="5 6">
    <name type="scientific">Chitinophaga caeni</name>
    <dbReference type="NCBI Taxonomy" id="2029983"/>
    <lineage>
        <taxon>Bacteria</taxon>
        <taxon>Pseudomonadati</taxon>
        <taxon>Bacteroidota</taxon>
        <taxon>Chitinophagia</taxon>
        <taxon>Chitinophagales</taxon>
        <taxon>Chitinophagaceae</taxon>
        <taxon>Chitinophaga</taxon>
    </lineage>
</organism>
<dbReference type="InterPro" id="IPR024544">
    <property type="entry name" value="DUF3858"/>
</dbReference>
<evidence type="ECO:0008006" key="7">
    <source>
        <dbReference type="Google" id="ProtNLM"/>
    </source>
</evidence>
<dbReference type="Proteomes" id="UP000220133">
    <property type="component" value="Chromosome"/>
</dbReference>
<keyword evidence="6" id="KW-1185">Reference proteome</keyword>
<dbReference type="Gene3D" id="2.60.40.3140">
    <property type="match status" value="1"/>
</dbReference>
<accession>A0A291QVT8</accession>
<evidence type="ECO:0000259" key="2">
    <source>
        <dbReference type="Pfam" id="PF01841"/>
    </source>
</evidence>
<evidence type="ECO:0000313" key="5">
    <source>
        <dbReference type="EMBL" id="ATL48149.1"/>
    </source>
</evidence>
<dbReference type="Gene3D" id="3.10.620.30">
    <property type="match status" value="1"/>
</dbReference>
<feature type="domain" description="DUF3857" evidence="3">
    <location>
        <begin position="54"/>
        <end position="215"/>
    </location>
</feature>
<dbReference type="AlphaFoldDB" id="A0A291QVT8"/>
<evidence type="ECO:0000256" key="1">
    <source>
        <dbReference type="SAM" id="SignalP"/>
    </source>
</evidence>
<dbReference type="OrthoDB" id="8595007at2"/>
<dbReference type="Pfam" id="PF01841">
    <property type="entry name" value="Transglut_core"/>
    <property type="match status" value="1"/>
</dbReference>
<feature type="domain" description="DUF3858" evidence="4">
    <location>
        <begin position="557"/>
        <end position="636"/>
    </location>
</feature>
<feature type="domain" description="Transglutaminase-like" evidence="2">
    <location>
        <begin position="274"/>
        <end position="347"/>
    </location>
</feature>
<evidence type="ECO:0000259" key="3">
    <source>
        <dbReference type="Pfam" id="PF12969"/>
    </source>
</evidence>
<dbReference type="InterPro" id="IPR024618">
    <property type="entry name" value="DUF3857"/>
</dbReference>
<dbReference type="KEGG" id="cbae:COR50_13795"/>
<feature type="chain" id="PRO_5012945653" description="DUF3857 domain-containing protein" evidence="1">
    <location>
        <begin position="21"/>
        <end position="640"/>
    </location>
</feature>
<dbReference type="Pfam" id="PF12970">
    <property type="entry name" value="DUF3858"/>
    <property type="match status" value="1"/>
</dbReference>
<feature type="signal peptide" evidence="1">
    <location>
        <begin position="1"/>
        <end position="20"/>
    </location>
</feature>
<name>A0A291QVT8_9BACT</name>
<dbReference type="InterPro" id="IPR002931">
    <property type="entry name" value="Transglutaminase-like"/>
</dbReference>
<gene>
    <name evidence="5" type="ORF">COR50_13795</name>
</gene>
<dbReference type="RefSeq" id="WP_098194526.1">
    <property type="nucleotide sequence ID" value="NZ_CP023777.1"/>
</dbReference>
<reference evidence="5 6" key="1">
    <citation type="submission" date="2017-10" db="EMBL/GenBank/DDBJ databases">
        <title>Paenichitinophaga pekingensis gen. nov., sp. nov., isolated from activated sludge.</title>
        <authorList>
            <person name="Jin D."/>
            <person name="Kong X."/>
            <person name="Deng Y."/>
            <person name="Bai Z."/>
        </authorList>
    </citation>
    <scope>NUCLEOTIDE SEQUENCE [LARGE SCALE GENOMIC DNA]</scope>
    <source>
        <strain evidence="5 6">13</strain>
    </source>
</reference>
<evidence type="ECO:0000313" key="6">
    <source>
        <dbReference type="Proteomes" id="UP000220133"/>
    </source>
</evidence>